<feature type="region of interest" description="Disordered" evidence="1">
    <location>
        <begin position="399"/>
        <end position="424"/>
    </location>
</feature>
<keyword evidence="4" id="KW-1185">Reference proteome</keyword>
<proteinExistence type="predicted"/>
<dbReference type="RefSeq" id="WP_111348680.1">
    <property type="nucleotide sequence ID" value="NZ_JAIWKD010000007.1"/>
</dbReference>
<dbReference type="PANTHER" id="PTHR11365:SF23">
    <property type="entry name" value="HYPOTHETICAL 5-OXOPROLINASE (EUROFUNG)-RELATED"/>
    <property type="match status" value="1"/>
</dbReference>
<sequence length="672" mass="71896">MRLDPVLVEIMSHKVTAIAEEMAIALQRTARTTYVKEAGDYGTALANPEGHFFAYPKVMGVSGFLDSHVGPTLAHVKDLRPGDVVITNHAYLSEGLATHMPDLHLIRPIFHEGEIVCHAWDFIHSADIGGGVPSSISPRFSDNFQEGLQIPPLKLVKEGVMNEDVLALYRANCRTPDVNLGDIKAMLSALLVGERRVRQLIALHGVETFLDAQADLAEVAATKALAVQKMIPDGSYTFWDLMDDDYNSRVPIRVRCTLTADAGRIHLDFTGSDPQVLSAYNIPTGGHRHPWLTLKLMHFIFSNDKTIPLNHGIFENITVEAPRGSVMNPTPGAAVGIRSATAIRLNEALVGAMSAARPGVMPAASGGIMIPAVLVEQDARTGDRHVMVLQSLVGGTGARDGADGVDGRDSSLANQRNTPMEKTEEEAEAIITDYALRADSGGAGRWRGGTGVVFQVKIARAGSAVLGRGMERFVFRPWGMAGGQPGEKARVVLNLGTPGERDLGKLDIFHPEPGDTVTIMTPGGGGYGDPLERPAGTVLSDVRLGYVSVAAALRDYGVVIADGVLDAAATEAERAGRRTNAPPPAFALGPERGAWDALFDDATMCEMNALFMALAPGHRPLRRRALFEAVVPRLADVGPVPMEEVIGDIAAARVRLDEEMTRLRADVAAQAA</sequence>
<dbReference type="GO" id="GO:0005829">
    <property type="term" value="C:cytosol"/>
    <property type="evidence" value="ECO:0007669"/>
    <property type="project" value="TreeGrafter"/>
</dbReference>
<evidence type="ECO:0000313" key="3">
    <source>
        <dbReference type="EMBL" id="RAI00097.1"/>
    </source>
</evidence>
<dbReference type="InterPro" id="IPR045079">
    <property type="entry name" value="Oxoprolinase-like"/>
</dbReference>
<dbReference type="GO" id="GO:0006749">
    <property type="term" value="P:glutathione metabolic process"/>
    <property type="evidence" value="ECO:0007669"/>
    <property type="project" value="TreeGrafter"/>
</dbReference>
<comment type="caution">
    <text evidence="3">The sequence shown here is derived from an EMBL/GenBank/DDBJ whole genome shotgun (WGS) entry which is preliminary data.</text>
</comment>
<dbReference type="GO" id="GO:0017168">
    <property type="term" value="F:5-oxoprolinase (ATP-hydrolyzing) activity"/>
    <property type="evidence" value="ECO:0007669"/>
    <property type="project" value="TreeGrafter"/>
</dbReference>
<gene>
    <name evidence="3" type="ORF">DLJ53_20485</name>
</gene>
<evidence type="ECO:0000313" key="4">
    <source>
        <dbReference type="Proteomes" id="UP000249590"/>
    </source>
</evidence>
<reference evidence="3 4" key="1">
    <citation type="submission" date="2018-05" db="EMBL/GenBank/DDBJ databases">
        <title>Acuticoccus sediminis sp. nov., isolated from deep-sea sediment of Indian Ocean.</title>
        <authorList>
            <person name="Liu X."/>
            <person name="Lai Q."/>
            <person name="Du Y."/>
            <person name="Sun F."/>
            <person name="Zhang X."/>
            <person name="Wang S."/>
            <person name="Shao Z."/>
        </authorList>
    </citation>
    <scope>NUCLEOTIDE SEQUENCE [LARGE SCALE GENOMIC DNA]</scope>
    <source>
        <strain evidence="3 4">PTG4-2</strain>
    </source>
</reference>
<dbReference type="AlphaFoldDB" id="A0A8B2NWM3"/>
<dbReference type="EMBL" id="QHHQ01000004">
    <property type="protein sequence ID" value="RAI00097.1"/>
    <property type="molecule type" value="Genomic_DNA"/>
</dbReference>
<accession>A0A8B2NWM3</accession>
<protein>
    <submittedName>
        <fullName evidence="3">Hydantoinase</fullName>
    </submittedName>
</protein>
<name>A0A8B2NWM3_9HYPH</name>
<dbReference type="InterPro" id="IPR003692">
    <property type="entry name" value="Hydantoinase_B"/>
</dbReference>
<feature type="compositionally biased region" description="Basic and acidic residues" evidence="1">
    <location>
        <begin position="400"/>
        <end position="409"/>
    </location>
</feature>
<feature type="domain" description="Hydantoinase B/oxoprolinase" evidence="2">
    <location>
        <begin position="4"/>
        <end position="530"/>
    </location>
</feature>
<evidence type="ECO:0000256" key="1">
    <source>
        <dbReference type="SAM" id="MobiDB-lite"/>
    </source>
</evidence>
<dbReference type="Pfam" id="PF02538">
    <property type="entry name" value="Hydantoinase_B"/>
    <property type="match status" value="1"/>
</dbReference>
<dbReference type="Proteomes" id="UP000249590">
    <property type="component" value="Unassembled WGS sequence"/>
</dbReference>
<evidence type="ECO:0000259" key="2">
    <source>
        <dbReference type="Pfam" id="PF02538"/>
    </source>
</evidence>
<organism evidence="3 4">
    <name type="scientific">Acuticoccus sediminis</name>
    <dbReference type="NCBI Taxonomy" id="2184697"/>
    <lineage>
        <taxon>Bacteria</taxon>
        <taxon>Pseudomonadati</taxon>
        <taxon>Pseudomonadota</taxon>
        <taxon>Alphaproteobacteria</taxon>
        <taxon>Hyphomicrobiales</taxon>
        <taxon>Amorphaceae</taxon>
        <taxon>Acuticoccus</taxon>
    </lineage>
</organism>
<feature type="compositionally biased region" description="Polar residues" evidence="1">
    <location>
        <begin position="411"/>
        <end position="420"/>
    </location>
</feature>
<dbReference type="OrthoDB" id="9761586at2"/>
<dbReference type="PANTHER" id="PTHR11365">
    <property type="entry name" value="5-OXOPROLINASE RELATED"/>
    <property type="match status" value="1"/>
</dbReference>